<dbReference type="NCBIfam" id="TIGR01750">
    <property type="entry name" value="fabZ"/>
    <property type="match status" value="1"/>
</dbReference>
<dbReference type="InterPro" id="IPR029069">
    <property type="entry name" value="HotDog_dom_sf"/>
</dbReference>
<evidence type="ECO:0000256" key="10">
    <source>
        <dbReference type="ARBA" id="ARBA00022833"/>
    </source>
</evidence>
<evidence type="ECO:0000256" key="5">
    <source>
        <dbReference type="ARBA" id="ARBA00022490"/>
    </source>
</evidence>
<keyword evidence="5 19" id="KW-0963">Cytoplasm</keyword>
<dbReference type="InterPro" id="IPR011334">
    <property type="entry name" value="UDP-acyl_GlcNac_deAcase_C"/>
</dbReference>
<dbReference type="Gene3D" id="3.10.129.10">
    <property type="entry name" value="Hotdog Thioesterase"/>
    <property type="match status" value="1"/>
</dbReference>
<keyword evidence="21" id="KW-1185">Reference proteome</keyword>
<dbReference type="HAMAP" id="MF_00406">
    <property type="entry name" value="FabZ"/>
    <property type="match status" value="1"/>
</dbReference>
<feature type="binding site" evidence="18">
    <location>
        <position position="78"/>
    </location>
    <ligand>
        <name>Zn(2+)</name>
        <dbReference type="ChEBI" id="CHEBI:29105"/>
    </ligand>
</feature>
<dbReference type="GO" id="GO:0009245">
    <property type="term" value="P:lipid A biosynthetic process"/>
    <property type="evidence" value="ECO:0007669"/>
    <property type="project" value="UniProtKB-UniRule"/>
</dbReference>
<dbReference type="Pfam" id="PF07977">
    <property type="entry name" value="FabA"/>
    <property type="match status" value="1"/>
</dbReference>
<evidence type="ECO:0000256" key="14">
    <source>
        <dbReference type="ARBA" id="ARBA00024535"/>
    </source>
</evidence>
<keyword evidence="10 18" id="KW-0862">Zinc</keyword>
<comment type="similarity">
    <text evidence="19">Belongs to the thioester dehydratase family. FabZ subfamily.</text>
</comment>
<evidence type="ECO:0000256" key="9">
    <source>
        <dbReference type="ARBA" id="ARBA00022801"/>
    </source>
</evidence>
<dbReference type="InterPro" id="IPR004463">
    <property type="entry name" value="UDP-acyl_GlcNac_deAcase"/>
</dbReference>
<evidence type="ECO:0000313" key="21">
    <source>
        <dbReference type="Proteomes" id="UP000018439"/>
    </source>
</evidence>
<dbReference type="InterPro" id="IPR013114">
    <property type="entry name" value="FabA_FabZ"/>
</dbReference>
<dbReference type="InterPro" id="IPR015870">
    <property type="entry name" value="UDP-acyl_N-AcGlcN_deAcase_N"/>
</dbReference>
<dbReference type="GO" id="GO:0046872">
    <property type="term" value="F:metal ion binding"/>
    <property type="evidence" value="ECO:0007669"/>
    <property type="project" value="UniProtKB-KW"/>
</dbReference>
<sequence length="461" mass="51653">MLKQKTLKESFSLSGKGLHTGLNLTVTFNPAPENHGYKIQRVDIKDQPIIEAVADNVIETTRGTVLAKNDIKVSTVEHGMAALYALGIDNCLIQVNGPEFPILDGSSQFYVKEIERVGTVNQNAVKDFYIIKSKIEFKDEETGSSIIVLPDDEFSLNVLISYDSKILPNQYATLEHMSDFAKEIAPCRTFVFVREIAPLLQAGLIKGGDLDNAIVIYEKEMPQENFNQLADVMGVPHQDASELGYLNHKPLVWPNECARHKLLDVIGDLALIGKPIKGRIIATRPGHTVNNKFARKMRKEIRLNEVQAPLYNPEKEPIMDVNRIRELLPHRYPFQLVDKIIEIGANYIVGVKNITSNEPFFQGHFPAEPIMPGVLQVESMAQVGGLLVLNSVEDTSSYSTYFMKIDKVKFRQKVVPGDTLLFKVELLTPIRRGIATMKGYAFVGEKIVCEAEFMAQIVKNK</sequence>
<evidence type="ECO:0000313" key="20">
    <source>
        <dbReference type="EMBL" id="EGJ70969.1"/>
    </source>
</evidence>
<keyword evidence="11 18" id="KW-0443">Lipid metabolism</keyword>
<protein>
    <recommendedName>
        <fullName evidence="18 19">Multifunctional fusion protein</fullName>
    </recommendedName>
    <domain>
        <recommendedName>
            <fullName evidence="19">3-hydroxyacyl-[acyl-carrier-protein] dehydratase FabZ</fullName>
            <ecNumber evidence="19">4.2.1.59</ecNumber>
        </recommendedName>
        <alternativeName>
            <fullName evidence="19">(3R)-hydroxymyristoyl-[acyl-carrier-protein] dehydratase</fullName>
        </alternativeName>
        <alternativeName>
            <fullName evidence="19">Beta-hydroxyacyl-ACP dehydratase</fullName>
            <shortName evidence="19">(3R)-hydroxymyristoyl-ACP dehydrase</shortName>
        </alternativeName>
    </domain>
    <domain>
        <recommendedName>
            <fullName evidence="18">UDP-3-O-acyl-N-acetylglucosamine deacetylase</fullName>
            <shortName evidence="18">UDP-3-O-acyl-GlcNAc deacetylase</shortName>
            <ecNumber evidence="18">3.5.1.108</ecNumber>
        </recommendedName>
        <alternativeName>
            <fullName evidence="18">UDP-3-O-[R-3-hydroxymyristoyl]-N-acetylglucosamine deacetylase</fullName>
        </alternativeName>
    </domain>
</protein>
<name>F3ZT07_9BACE</name>
<comment type="cofactor">
    <cofactor evidence="1 18">
        <name>Zn(2+)</name>
        <dbReference type="ChEBI" id="CHEBI:29105"/>
    </cofactor>
</comment>
<comment type="similarity">
    <text evidence="16">In the N-terminal section; belongs to the LpxC family.</text>
</comment>
<dbReference type="eggNOG" id="COG0774">
    <property type="taxonomic scope" value="Bacteria"/>
</dbReference>
<comment type="subcellular location">
    <subcellularLocation>
        <location evidence="3 19">Cytoplasm</location>
    </subcellularLocation>
</comment>
<dbReference type="NCBIfam" id="NF000582">
    <property type="entry name" value="PRK00006.1"/>
    <property type="match status" value="1"/>
</dbReference>
<evidence type="ECO:0000256" key="17">
    <source>
        <dbReference type="ARBA" id="ARBA00061355"/>
    </source>
</evidence>
<dbReference type="OrthoDB" id="9772788at2"/>
<dbReference type="EC" id="4.2.1.59" evidence="19"/>
<feature type="active site" description="Proton donor" evidence="18">
    <location>
        <position position="287"/>
    </location>
</feature>
<accession>F3ZT07</accession>
<dbReference type="HAMAP" id="MF_00388">
    <property type="entry name" value="LpxC"/>
    <property type="match status" value="1"/>
</dbReference>
<keyword evidence="9 18" id="KW-0378">Hydrolase</keyword>
<dbReference type="EMBL" id="CM001167">
    <property type="protein sequence ID" value="EGJ70969.1"/>
    <property type="molecule type" value="Genomic_DNA"/>
</dbReference>
<dbReference type="EC" id="3.5.1.108" evidence="18"/>
<feature type="binding site" evidence="18">
    <location>
        <position position="260"/>
    </location>
    <ligand>
        <name>Zn(2+)</name>
        <dbReference type="ChEBI" id="CHEBI:29105"/>
    </ligand>
</feature>
<dbReference type="HOGENOM" id="CLU_046528_2_0_10"/>
<dbReference type="CDD" id="cd01288">
    <property type="entry name" value="FabZ"/>
    <property type="match status" value="1"/>
</dbReference>
<evidence type="ECO:0000256" key="6">
    <source>
        <dbReference type="ARBA" id="ARBA00022516"/>
    </source>
</evidence>
<keyword evidence="8 18" id="KW-0479">Metal-binding</keyword>
<dbReference type="GO" id="GO:0016020">
    <property type="term" value="C:membrane"/>
    <property type="evidence" value="ECO:0007669"/>
    <property type="project" value="GOC"/>
</dbReference>
<dbReference type="GO" id="GO:0103117">
    <property type="term" value="F:UDP-3-O-acyl-N-acetylglucosamine deacetylase activity"/>
    <property type="evidence" value="ECO:0007669"/>
    <property type="project" value="UniProtKB-UniRule"/>
</dbReference>
<dbReference type="PANTHER" id="PTHR30272">
    <property type="entry name" value="3-HYDROXYACYL-[ACYL-CARRIER-PROTEIN] DEHYDRATASE"/>
    <property type="match status" value="1"/>
</dbReference>
<proteinExistence type="inferred from homology"/>
<comment type="similarity">
    <text evidence="17">In the C-terminal section; belongs to the thioester dehydratase family.</text>
</comment>
<gene>
    <name evidence="19" type="primary">fabZ</name>
    <name evidence="18" type="synonym">lpxC</name>
    <name evidence="20" type="ORF">Bcop_0753</name>
</gene>
<comment type="pathway">
    <text evidence="4 18">Glycolipid biosynthesis; lipid IV(A) biosynthesis; lipid IV(A) from (3R)-3-hydroxytetradecanoyl-[acyl-carrier-protein] and UDP-N-acetyl-alpha-D-glucosamine: step 2/6.</text>
</comment>
<comment type="catalytic activity">
    <reaction evidence="14 18">
        <text>a UDP-3-O-[(3R)-3-hydroxyacyl]-N-acetyl-alpha-D-glucosamine + H2O = a UDP-3-O-[(3R)-3-hydroxyacyl]-alpha-D-glucosamine + acetate</text>
        <dbReference type="Rhea" id="RHEA:67816"/>
        <dbReference type="ChEBI" id="CHEBI:15377"/>
        <dbReference type="ChEBI" id="CHEBI:30089"/>
        <dbReference type="ChEBI" id="CHEBI:137740"/>
        <dbReference type="ChEBI" id="CHEBI:173225"/>
        <dbReference type="EC" id="3.5.1.108"/>
    </reaction>
</comment>
<organism evidence="20 21">
    <name type="scientific">Bacteroides coprosuis DSM 18011</name>
    <dbReference type="NCBI Taxonomy" id="679937"/>
    <lineage>
        <taxon>Bacteria</taxon>
        <taxon>Pseudomonadati</taxon>
        <taxon>Bacteroidota</taxon>
        <taxon>Bacteroidia</taxon>
        <taxon>Bacteroidales</taxon>
        <taxon>Bacteroidaceae</taxon>
        <taxon>Bacteroides</taxon>
    </lineage>
</organism>
<dbReference type="AlphaFoldDB" id="F3ZT07"/>
<comment type="function">
    <text evidence="15 19">Involved in unsaturated fatty acids biosynthesis. Catalyzes the dehydration of short chain beta-hydroxyacyl-ACPs and long chain saturated and unsaturated beta-hydroxyacyl-ACPs.</text>
</comment>
<feature type="active site" evidence="19">
    <location>
        <position position="364"/>
    </location>
</feature>
<dbReference type="PANTHER" id="PTHR30272:SF1">
    <property type="entry name" value="3-HYDROXYACYL-[ACYL-CARRIER-PROTEIN] DEHYDRATASE"/>
    <property type="match status" value="1"/>
</dbReference>
<dbReference type="SUPFAM" id="SSF54211">
    <property type="entry name" value="Ribosomal protein S5 domain 2-like"/>
    <property type="match status" value="2"/>
</dbReference>
<keyword evidence="13" id="KW-0511">Multifunctional enzyme</keyword>
<dbReference type="Proteomes" id="UP000018439">
    <property type="component" value="Chromosome"/>
</dbReference>
<evidence type="ECO:0000256" key="16">
    <source>
        <dbReference type="ARBA" id="ARBA00061221"/>
    </source>
</evidence>
<comment type="similarity">
    <text evidence="18">Belongs to the LpxC family.</text>
</comment>
<dbReference type="NCBIfam" id="NF009667">
    <property type="entry name" value="PRK13188.1"/>
    <property type="match status" value="1"/>
</dbReference>
<keyword evidence="7 18" id="KW-0441">Lipid A biosynthesis</keyword>
<dbReference type="InterPro" id="IPR020568">
    <property type="entry name" value="Ribosomal_Su5_D2-typ_SF"/>
</dbReference>
<evidence type="ECO:0000256" key="7">
    <source>
        <dbReference type="ARBA" id="ARBA00022556"/>
    </source>
</evidence>
<dbReference type="Gene3D" id="3.30.1700.10">
    <property type="entry name" value="lpxc deacetylase, domain 2"/>
    <property type="match status" value="1"/>
</dbReference>
<dbReference type="Pfam" id="PF03331">
    <property type="entry name" value="LpxC"/>
    <property type="match status" value="2"/>
</dbReference>
<dbReference type="GO" id="GO:0005737">
    <property type="term" value="C:cytoplasm"/>
    <property type="evidence" value="ECO:0007669"/>
    <property type="project" value="UniProtKB-SubCell"/>
</dbReference>
<keyword evidence="12 19" id="KW-0456">Lyase</keyword>
<dbReference type="SUPFAM" id="SSF54637">
    <property type="entry name" value="Thioesterase/thiol ester dehydrase-isomerase"/>
    <property type="match status" value="1"/>
</dbReference>
<comment type="catalytic activity">
    <reaction evidence="19">
        <text>a (3R)-hydroxyacyl-[ACP] = a (2E)-enoyl-[ACP] + H2O</text>
        <dbReference type="Rhea" id="RHEA:13097"/>
        <dbReference type="Rhea" id="RHEA-COMP:9925"/>
        <dbReference type="Rhea" id="RHEA-COMP:9945"/>
        <dbReference type="ChEBI" id="CHEBI:15377"/>
        <dbReference type="ChEBI" id="CHEBI:78784"/>
        <dbReference type="ChEBI" id="CHEBI:78827"/>
        <dbReference type="EC" id="4.2.1.59"/>
    </reaction>
</comment>
<dbReference type="GO" id="GO:0019171">
    <property type="term" value="F:(3R)-hydroxyacyl-[acyl-carrier-protein] dehydratase activity"/>
    <property type="evidence" value="ECO:0007669"/>
    <property type="project" value="UniProtKB-EC"/>
</dbReference>
<dbReference type="FunFam" id="3.10.129.10:FF:000001">
    <property type="entry name" value="3-hydroxyacyl-[acyl-carrier-protein] dehydratase FabZ"/>
    <property type="match status" value="1"/>
</dbReference>
<evidence type="ECO:0000256" key="15">
    <source>
        <dbReference type="ARBA" id="ARBA00025049"/>
    </source>
</evidence>
<dbReference type="STRING" id="679937.Bcop_0753"/>
<evidence type="ECO:0000256" key="3">
    <source>
        <dbReference type="ARBA" id="ARBA00004496"/>
    </source>
</evidence>
<comment type="function">
    <text evidence="2 18">Catalyzes the hydrolysis of UDP-3-O-myristoyl-N-acetylglucosamine to form UDP-3-O-myristoylglucosamine and acetate, the committed step in lipid A biosynthesis.</text>
</comment>
<evidence type="ECO:0000256" key="11">
    <source>
        <dbReference type="ARBA" id="ARBA00023098"/>
    </source>
</evidence>
<dbReference type="eggNOG" id="COG0764">
    <property type="taxonomic scope" value="Bacteria"/>
</dbReference>
<evidence type="ECO:0000256" key="8">
    <source>
        <dbReference type="ARBA" id="ARBA00022723"/>
    </source>
</evidence>
<evidence type="ECO:0000256" key="4">
    <source>
        <dbReference type="ARBA" id="ARBA00005002"/>
    </source>
</evidence>
<dbReference type="UniPathway" id="UPA00359">
    <property type="reaction ID" value="UER00478"/>
</dbReference>
<keyword evidence="6 18" id="KW-0444">Lipid biosynthesis</keyword>
<evidence type="ECO:0000256" key="1">
    <source>
        <dbReference type="ARBA" id="ARBA00001947"/>
    </source>
</evidence>
<evidence type="ECO:0000256" key="13">
    <source>
        <dbReference type="ARBA" id="ARBA00023268"/>
    </source>
</evidence>
<evidence type="ECO:0000256" key="19">
    <source>
        <dbReference type="HAMAP-Rule" id="MF_00406"/>
    </source>
</evidence>
<feature type="binding site" evidence="18">
    <location>
        <position position="264"/>
    </location>
    <ligand>
        <name>Zn(2+)</name>
        <dbReference type="ChEBI" id="CHEBI:29105"/>
    </ligand>
</feature>
<reference evidence="20 21" key="1">
    <citation type="journal article" date="2011" name="Stand. Genomic Sci.">
        <title>Non-contiguous finished genome sequence of Bacteroides coprosuis type strain (PC139).</title>
        <authorList>
            <person name="Land M."/>
            <person name="Held B."/>
            <person name="Gronow S."/>
            <person name="Abt B."/>
            <person name="Lucas S."/>
            <person name="Del Rio T.G."/>
            <person name="Nolan M."/>
            <person name="Tice H."/>
            <person name="Cheng J.F."/>
            <person name="Pitluck S."/>
            <person name="Liolios K."/>
            <person name="Pagani I."/>
            <person name="Ivanova N."/>
            <person name="Mavromatis K."/>
            <person name="Mikhailova N."/>
            <person name="Pati A."/>
            <person name="Tapia R."/>
            <person name="Han C."/>
            <person name="Goodwin L."/>
            <person name="Chen A."/>
            <person name="Palaniappan K."/>
            <person name="Hauser L."/>
            <person name="Brambilla E.M."/>
            <person name="Rohde M."/>
            <person name="Goker M."/>
            <person name="Detter J.C."/>
            <person name="Woyke T."/>
            <person name="Bristow J."/>
            <person name="Eisen J.A."/>
            <person name="Markowitz V."/>
            <person name="Hugenholtz P."/>
            <person name="Kyrpides N.C."/>
            <person name="Klenk H.P."/>
            <person name="Lapidus A."/>
        </authorList>
    </citation>
    <scope>NUCLEOTIDE SEQUENCE</scope>
    <source>
        <strain evidence="20 21">DSM 18011</strain>
    </source>
</reference>
<evidence type="ECO:0000256" key="2">
    <source>
        <dbReference type="ARBA" id="ARBA00002923"/>
    </source>
</evidence>
<dbReference type="Gene3D" id="3.30.230.20">
    <property type="entry name" value="lpxc deacetylase, domain 1"/>
    <property type="match status" value="1"/>
</dbReference>
<dbReference type="GO" id="GO:0006633">
    <property type="term" value="P:fatty acid biosynthetic process"/>
    <property type="evidence" value="ECO:0007669"/>
    <property type="project" value="UniProtKB-UniRule"/>
</dbReference>
<evidence type="ECO:0000256" key="12">
    <source>
        <dbReference type="ARBA" id="ARBA00023239"/>
    </source>
</evidence>
<evidence type="ECO:0000256" key="18">
    <source>
        <dbReference type="HAMAP-Rule" id="MF_00388"/>
    </source>
</evidence>
<dbReference type="InterPro" id="IPR010084">
    <property type="entry name" value="FabZ"/>
</dbReference>